<feature type="domain" description="Phospholipase/carboxylesterase/thioesterase" evidence="3">
    <location>
        <begin position="21"/>
        <end position="209"/>
    </location>
</feature>
<dbReference type="InterPro" id="IPR029058">
    <property type="entry name" value="AB_hydrolase_fold"/>
</dbReference>
<keyword evidence="2 4" id="KW-0378">Hydrolase</keyword>
<dbReference type="Pfam" id="PF02230">
    <property type="entry name" value="Abhydrolase_2"/>
    <property type="match status" value="1"/>
</dbReference>
<dbReference type="SUPFAM" id="SSF53474">
    <property type="entry name" value="alpha/beta-Hydrolases"/>
    <property type="match status" value="1"/>
</dbReference>
<organism evidence="4 5">
    <name type="scientific">Microbacterium betulae</name>
    <dbReference type="NCBI Taxonomy" id="2981139"/>
    <lineage>
        <taxon>Bacteria</taxon>
        <taxon>Bacillati</taxon>
        <taxon>Actinomycetota</taxon>
        <taxon>Actinomycetes</taxon>
        <taxon>Micrococcales</taxon>
        <taxon>Microbacteriaceae</taxon>
        <taxon>Microbacterium</taxon>
    </lineage>
</organism>
<dbReference type="GO" id="GO:0016787">
    <property type="term" value="F:hydrolase activity"/>
    <property type="evidence" value="ECO:0007669"/>
    <property type="project" value="UniProtKB-KW"/>
</dbReference>
<gene>
    <name evidence="4" type="ORF">N8K70_13740</name>
</gene>
<dbReference type="AlphaFoldDB" id="A0AA97I6B3"/>
<dbReference type="RefSeq" id="WP_317138913.1">
    <property type="nucleotide sequence ID" value="NZ_CP118157.1"/>
</dbReference>
<dbReference type="InterPro" id="IPR050565">
    <property type="entry name" value="LYPA1-2/EST-like"/>
</dbReference>
<comment type="similarity">
    <text evidence="1">Belongs to the AB hydrolase superfamily. AB hydrolase 2 family.</text>
</comment>
<dbReference type="KEGG" id="mbet:N8K70_13740"/>
<name>A0AA97I6B3_9MICO</name>
<evidence type="ECO:0000259" key="3">
    <source>
        <dbReference type="Pfam" id="PF02230"/>
    </source>
</evidence>
<accession>A0AA97I6B3</accession>
<reference evidence="4 5" key="1">
    <citation type="submission" date="2023-02" db="EMBL/GenBank/DDBJ databases">
        <title>Microbacterium betulae sp. nov., isolated from birch wood.</title>
        <authorList>
            <person name="Pasciak M."/>
            <person name="Pawlik K.J."/>
            <person name="Martynowski D."/>
            <person name="Laczmanski L."/>
            <person name="Ciekot J."/>
            <person name="Szponar B."/>
            <person name="Wojcik-Fatla A."/>
            <person name="Mackiewicz B."/>
            <person name="Farian E."/>
            <person name="Cholewa G."/>
            <person name="Cholewa A."/>
            <person name="Dutkiewicz J."/>
        </authorList>
    </citation>
    <scope>NUCLEOTIDE SEQUENCE [LARGE SCALE GENOMIC DNA]</scope>
    <source>
        <strain evidence="4 5">AB</strain>
    </source>
</reference>
<dbReference type="Gene3D" id="3.40.50.1820">
    <property type="entry name" value="alpha/beta hydrolase"/>
    <property type="match status" value="1"/>
</dbReference>
<sequence>MDVTPPLDDSAVRWSGAPGGRPVVVLLHGHGADENDLFGIAPLLPDAFAYAAVRAPLDMPWPQPGYSWYPIEGLESRDPARTTEAARRFLDWAGAALDETTRVGLLGFSQGGAVALQALRLAPERFAFAVNLSGYVTPGALEGDAALADRRPAVFWGRGTHDTVIPDALVAHTVEWLPRHADLVGRVYPGLGHAVSPTEIEDLRTFLEKQAG</sequence>
<keyword evidence="5" id="KW-1185">Reference proteome</keyword>
<dbReference type="Proteomes" id="UP001305498">
    <property type="component" value="Chromosome"/>
</dbReference>
<dbReference type="InterPro" id="IPR003140">
    <property type="entry name" value="PLipase/COase/thioEstase"/>
</dbReference>
<dbReference type="PANTHER" id="PTHR10655:SF17">
    <property type="entry name" value="LYSOPHOSPHOLIPASE-LIKE PROTEIN 1"/>
    <property type="match status" value="1"/>
</dbReference>
<evidence type="ECO:0000256" key="2">
    <source>
        <dbReference type="ARBA" id="ARBA00022801"/>
    </source>
</evidence>
<dbReference type="EMBL" id="CP118157">
    <property type="protein sequence ID" value="WOF22442.1"/>
    <property type="molecule type" value="Genomic_DNA"/>
</dbReference>
<evidence type="ECO:0000313" key="4">
    <source>
        <dbReference type="EMBL" id="WOF22442.1"/>
    </source>
</evidence>
<evidence type="ECO:0000313" key="5">
    <source>
        <dbReference type="Proteomes" id="UP001305498"/>
    </source>
</evidence>
<proteinExistence type="inferred from homology"/>
<protein>
    <submittedName>
        <fullName evidence="4">Alpha/beta hydrolase-fold protein</fullName>
    </submittedName>
</protein>
<evidence type="ECO:0000256" key="1">
    <source>
        <dbReference type="ARBA" id="ARBA00006499"/>
    </source>
</evidence>
<dbReference type="PANTHER" id="PTHR10655">
    <property type="entry name" value="LYSOPHOSPHOLIPASE-RELATED"/>
    <property type="match status" value="1"/>
</dbReference>